<protein>
    <submittedName>
        <fullName evidence="1">Uncharacterized protein</fullName>
    </submittedName>
</protein>
<evidence type="ECO:0000313" key="2">
    <source>
        <dbReference type="Proteomes" id="UP001054945"/>
    </source>
</evidence>
<name>A0AAV4T9F1_CAEEX</name>
<dbReference type="Proteomes" id="UP001054945">
    <property type="component" value="Unassembled WGS sequence"/>
</dbReference>
<dbReference type="AlphaFoldDB" id="A0AAV4T9F1"/>
<accession>A0AAV4T9F1</accession>
<keyword evidence="2" id="KW-1185">Reference proteome</keyword>
<comment type="caution">
    <text evidence="1">The sequence shown here is derived from an EMBL/GenBank/DDBJ whole genome shotgun (WGS) entry which is preliminary data.</text>
</comment>
<gene>
    <name evidence="1" type="ORF">CEXT_649821</name>
</gene>
<organism evidence="1 2">
    <name type="scientific">Caerostris extrusa</name>
    <name type="common">Bark spider</name>
    <name type="synonym">Caerostris bankana</name>
    <dbReference type="NCBI Taxonomy" id="172846"/>
    <lineage>
        <taxon>Eukaryota</taxon>
        <taxon>Metazoa</taxon>
        <taxon>Ecdysozoa</taxon>
        <taxon>Arthropoda</taxon>
        <taxon>Chelicerata</taxon>
        <taxon>Arachnida</taxon>
        <taxon>Araneae</taxon>
        <taxon>Araneomorphae</taxon>
        <taxon>Entelegynae</taxon>
        <taxon>Araneoidea</taxon>
        <taxon>Araneidae</taxon>
        <taxon>Caerostris</taxon>
    </lineage>
</organism>
<reference evidence="1 2" key="1">
    <citation type="submission" date="2021-06" db="EMBL/GenBank/DDBJ databases">
        <title>Caerostris extrusa draft genome.</title>
        <authorList>
            <person name="Kono N."/>
            <person name="Arakawa K."/>
        </authorList>
    </citation>
    <scope>NUCLEOTIDE SEQUENCE [LARGE SCALE GENOMIC DNA]</scope>
</reference>
<dbReference type="EMBL" id="BPLR01010883">
    <property type="protein sequence ID" value="GIY42685.1"/>
    <property type="molecule type" value="Genomic_DNA"/>
</dbReference>
<sequence length="81" mass="9193">MKSWNPTQQLPADSSKLLKFLHYNTRWILKPPNSLQAANEQLKFSLVVGKLCSELQFVSKAIIVSPPNDVHNHLFLCLPAH</sequence>
<proteinExistence type="predicted"/>
<evidence type="ECO:0000313" key="1">
    <source>
        <dbReference type="EMBL" id="GIY42685.1"/>
    </source>
</evidence>